<dbReference type="SMART" id="SM01290">
    <property type="entry name" value="N-glycanase_N"/>
    <property type="match status" value="1"/>
</dbReference>
<dbReference type="Proteomes" id="UP000198964">
    <property type="component" value="Unassembled WGS sequence"/>
</dbReference>
<evidence type="ECO:0000313" key="5">
    <source>
        <dbReference type="Proteomes" id="UP000198964"/>
    </source>
</evidence>
<dbReference type="Pfam" id="PF09112">
    <property type="entry name" value="N-glycanase_N"/>
    <property type="match status" value="1"/>
</dbReference>
<dbReference type="RefSeq" id="WP_093919042.1">
    <property type="nucleotide sequence ID" value="NZ_FONW01000002.1"/>
</dbReference>
<organism evidence="4 5">
    <name type="scientific">Sunxiuqinia elliptica</name>
    <dbReference type="NCBI Taxonomy" id="655355"/>
    <lineage>
        <taxon>Bacteria</taxon>
        <taxon>Pseudomonadati</taxon>
        <taxon>Bacteroidota</taxon>
        <taxon>Bacteroidia</taxon>
        <taxon>Marinilabiliales</taxon>
        <taxon>Prolixibacteraceae</taxon>
        <taxon>Sunxiuqinia</taxon>
    </lineage>
</organism>
<keyword evidence="5" id="KW-1185">Reference proteome</keyword>
<name>A0A1I2F7T3_9BACT</name>
<reference evidence="4 5" key="1">
    <citation type="submission" date="2016-10" db="EMBL/GenBank/DDBJ databases">
        <authorList>
            <person name="de Groot N.N."/>
        </authorList>
    </citation>
    <scope>NUCLEOTIDE SEQUENCE [LARGE SCALE GENOMIC DNA]</scope>
    <source>
        <strain evidence="4 5">CGMCC 1.9156</strain>
    </source>
</reference>
<evidence type="ECO:0000313" key="4">
    <source>
        <dbReference type="EMBL" id="SFF00867.1"/>
    </source>
</evidence>
<feature type="chain" id="PRO_5011452812" evidence="2">
    <location>
        <begin position="24"/>
        <end position="567"/>
    </location>
</feature>
<dbReference type="Gene3D" id="2.60.120.1570">
    <property type="entry name" value="Peptide-N-glycosidase F, N-terminal domain"/>
    <property type="match status" value="1"/>
</dbReference>
<dbReference type="InterPro" id="IPR015197">
    <property type="entry name" value="PngaseF_C"/>
</dbReference>
<dbReference type="SUPFAM" id="SSF49742">
    <property type="entry name" value="PHM/PNGase F"/>
    <property type="match status" value="1"/>
</dbReference>
<sequence>MQMKPFITSLLLLFILFAGQVEARSKGKAYQVTYNSVQNGKPAPGRGLTLRYYDGVAYLSEDDAKIRSFIDYNQLKTVTILNYENELFSTLTPFDSLPQPTAGNQQEELLGYTCNYASFSAFSNKIEVWYTDKAGAKGGPYQAYLPNNESLVLKVTFNGNRTLVASEIEKISRDSIPSYPLTEAKEVSASELEELKIKSRYTSMPIFEDEMINFDPSIEIVKDEPLEANKTYRFSKGSVIVKKITLPEIWKKGGSIHAKLTSWSNGDAYDRTGSVFVLPGTTDKNTMLSALQHGLDQVPVFVDNNGGEYQGFVSTTDYNTPTEIMRFFTSFGIGHFNTRRVINNYPWELQATYNQEVTELIPNDQDEIWVGVFIGNYDRGGHKVNLEFNFFPGFGDEKAPEHYIQPLFYTINIMEMSGQNYGRLFGNDTLEVEFEVPEDIENLQLLYTSTGHGGWGGGDEFNPKLNQIFIDGEAIYKVVPWRTDCATYRFSNPASGNFGNGLSSSDLSRSNWCPATLTPPDLVPLKDLKPGKHKIQVVIDQGENAGSSFSHWSVSGVLTGTQKTADQ</sequence>
<dbReference type="Gene3D" id="2.60.120.230">
    <property type="match status" value="1"/>
</dbReference>
<dbReference type="STRING" id="655355.SAMN05216283_102379"/>
<protein>
    <submittedName>
        <fullName evidence="4">GLPGLI family protein</fullName>
    </submittedName>
</protein>
<gene>
    <name evidence="4" type="ORF">SAMN05216283_102379</name>
</gene>
<dbReference type="InterPro" id="IPR015196">
    <property type="entry name" value="PngaseF_N"/>
</dbReference>
<dbReference type="InterPro" id="IPR014784">
    <property type="entry name" value="Cu2_ascorb_mOase-like_C"/>
</dbReference>
<dbReference type="GO" id="GO:0016715">
    <property type="term" value="F:oxidoreductase activity, acting on paired donors, with incorporation or reduction of molecular oxygen, reduced ascorbate as one donor, and incorporation of one atom of oxygen"/>
    <property type="evidence" value="ECO:0007669"/>
    <property type="project" value="InterPro"/>
</dbReference>
<dbReference type="InterPro" id="IPR008977">
    <property type="entry name" value="PHM/PNGase_F_dom_sf"/>
</dbReference>
<keyword evidence="1" id="KW-1015">Disulfide bond</keyword>
<feature type="domain" description="Peptide-N-glycosidase F N-terminal" evidence="3">
    <location>
        <begin position="203"/>
        <end position="390"/>
    </location>
</feature>
<dbReference type="Pfam" id="PF22252">
    <property type="entry name" value="PNGase_F-II_N"/>
    <property type="match status" value="1"/>
</dbReference>
<dbReference type="Pfam" id="PF09113">
    <property type="entry name" value="N-glycanase_C"/>
    <property type="match status" value="1"/>
</dbReference>
<dbReference type="EMBL" id="FONW01000002">
    <property type="protein sequence ID" value="SFF00867.1"/>
    <property type="molecule type" value="Genomic_DNA"/>
</dbReference>
<evidence type="ECO:0000256" key="2">
    <source>
        <dbReference type="SAM" id="SignalP"/>
    </source>
</evidence>
<evidence type="ECO:0000259" key="3">
    <source>
        <dbReference type="SMART" id="SM01290"/>
    </source>
</evidence>
<dbReference type="InterPro" id="IPR043022">
    <property type="entry name" value="PngaseF_N_sf"/>
</dbReference>
<feature type="signal peptide" evidence="2">
    <location>
        <begin position="1"/>
        <end position="23"/>
    </location>
</feature>
<proteinExistence type="predicted"/>
<keyword evidence="2" id="KW-0732">Signal</keyword>
<evidence type="ECO:0000256" key="1">
    <source>
        <dbReference type="ARBA" id="ARBA00023157"/>
    </source>
</evidence>
<accession>A0A1I2F7T3</accession>
<dbReference type="AlphaFoldDB" id="A0A1I2F7T3"/>